<comment type="function">
    <text evidence="9">Part of the binding-protein-dependent transport system for D-xylose. Probably responsible for the translocation of the substrate across the membrane.</text>
</comment>
<gene>
    <name evidence="12" type="ORF">SFRA_026840</name>
</gene>
<feature type="transmembrane region" description="Helical" evidence="11">
    <location>
        <begin position="92"/>
        <end position="114"/>
    </location>
</feature>
<keyword evidence="6 11" id="KW-0812">Transmembrane</keyword>
<evidence type="ECO:0000256" key="3">
    <source>
        <dbReference type="ARBA" id="ARBA00022475"/>
    </source>
</evidence>
<reference evidence="12 13" key="1">
    <citation type="journal article" date="2014" name="Genome Announc.">
        <title>Draft Genome Sequence of Streptomyces fradiae ATCC 19609, a Strain Highly Sensitive to Antibiotics.</title>
        <authorList>
            <person name="Bekker O.B."/>
            <person name="Klimina K.M."/>
            <person name="Vatlin A.A."/>
            <person name="Zakharevich N.V."/>
            <person name="Kasianov A.S."/>
            <person name="Danilenko V.N."/>
        </authorList>
    </citation>
    <scope>NUCLEOTIDE SEQUENCE [LARGE SCALE GENOMIC DNA]</scope>
    <source>
        <strain evidence="12 13">ATCC 19609</strain>
    </source>
</reference>
<name>A0A3R7IYZ7_9ACTN</name>
<dbReference type="GO" id="GO:0005886">
    <property type="term" value="C:plasma membrane"/>
    <property type="evidence" value="ECO:0007669"/>
    <property type="project" value="UniProtKB-SubCell"/>
</dbReference>
<feature type="transmembrane region" description="Helical" evidence="11">
    <location>
        <begin position="160"/>
        <end position="183"/>
    </location>
</feature>
<evidence type="ECO:0000256" key="11">
    <source>
        <dbReference type="SAM" id="Phobius"/>
    </source>
</evidence>
<feature type="transmembrane region" description="Helical" evidence="11">
    <location>
        <begin position="41"/>
        <end position="62"/>
    </location>
</feature>
<keyword evidence="2" id="KW-0813">Transport</keyword>
<dbReference type="OrthoDB" id="3468954at2"/>
<evidence type="ECO:0000256" key="5">
    <source>
        <dbReference type="ARBA" id="ARBA00022597"/>
    </source>
</evidence>
<accession>A0A3R7IYZ7</accession>
<dbReference type="EMBL" id="JNAD02000015">
    <property type="protein sequence ID" value="RKM92089.1"/>
    <property type="molecule type" value="Genomic_DNA"/>
</dbReference>
<keyword evidence="7 11" id="KW-1133">Transmembrane helix</keyword>
<proteinExistence type="predicted"/>
<feature type="transmembrane region" description="Helical" evidence="11">
    <location>
        <begin position="12"/>
        <end position="29"/>
    </location>
</feature>
<protein>
    <recommendedName>
        <fullName evidence="10">Xylose transport system permease protein XylH</fullName>
    </recommendedName>
</protein>
<dbReference type="Pfam" id="PF02653">
    <property type="entry name" value="BPD_transp_2"/>
    <property type="match status" value="1"/>
</dbReference>
<dbReference type="PANTHER" id="PTHR32196">
    <property type="entry name" value="ABC TRANSPORTER PERMEASE PROTEIN YPHD-RELATED-RELATED"/>
    <property type="match status" value="1"/>
</dbReference>
<feature type="transmembrane region" description="Helical" evidence="11">
    <location>
        <begin position="69"/>
        <end position="86"/>
    </location>
</feature>
<feature type="transmembrane region" description="Helical" evidence="11">
    <location>
        <begin position="274"/>
        <end position="294"/>
    </location>
</feature>
<organism evidence="12 13">
    <name type="scientific">Streptomyces xinghaiensis</name>
    <dbReference type="NCBI Taxonomy" id="1038928"/>
    <lineage>
        <taxon>Bacteria</taxon>
        <taxon>Bacillati</taxon>
        <taxon>Actinomycetota</taxon>
        <taxon>Actinomycetes</taxon>
        <taxon>Kitasatosporales</taxon>
        <taxon>Streptomycetaceae</taxon>
        <taxon>Streptomyces</taxon>
    </lineage>
</organism>
<evidence type="ECO:0000313" key="12">
    <source>
        <dbReference type="EMBL" id="RKM92089.1"/>
    </source>
</evidence>
<feature type="transmembrane region" description="Helical" evidence="11">
    <location>
        <begin position="203"/>
        <end position="221"/>
    </location>
</feature>
<evidence type="ECO:0000256" key="2">
    <source>
        <dbReference type="ARBA" id="ARBA00022448"/>
    </source>
</evidence>
<keyword evidence="4" id="KW-0997">Cell inner membrane</keyword>
<keyword evidence="5" id="KW-0762">Sugar transport</keyword>
<feature type="transmembrane region" description="Helical" evidence="11">
    <location>
        <begin position="359"/>
        <end position="376"/>
    </location>
</feature>
<keyword evidence="3" id="KW-1003">Cell membrane</keyword>
<feature type="transmembrane region" description="Helical" evidence="11">
    <location>
        <begin position="332"/>
        <end position="353"/>
    </location>
</feature>
<dbReference type="InterPro" id="IPR001851">
    <property type="entry name" value="ABC_transp_permease"/>
</dbReference>
<feature type="transmembrane region" description="Helical" evidence="11">
    <location>
        <begin position="227"/>
        <end position="245"/>
    </location>
</feature>
<dbReference type="GO" id="GO:0022857">
    <property type="term" value="F:transmembrane transporter activity"/>
    <property type="evidence" value="ECO:0007669"/>
    <property type="project" value="InterPro"/>
</dbReference>
<evidence type="ECO:0000256" key="6">
    <source>
        <dbReference type="ARBA" id="ARBA00022692"/>
    </source>
</evidence>
<evidence type="ECO:0000313" key="13">
    <source>
        <dbReference type="Proteomes" id="UP000028058"/>
    </source>
</evidence>
<feature type="transmembrane region" description="Helical" evidence="11">
    <location>
        <begin position="306"/>
        <end position="325"/>
    </location>
</feature>
<evidence type="ECO:0000256" key="8">
    <source>
        <dbReference type="ARBA" id="ARBA00023136"/>
    </source>
</evidence>
<dbReference type="CDD" id="cd06579">
    <property type="entry name" value="TM_PBP1_transp_AraH_like"/>
    <property type="match status" value="1"/>
</dbReference>
<evidence type="ECO:0000256" key="9">
    <source>
        <dbReference type="ARBA" id="ARBA00035611"/>
    </source>
</evidence>
<sequence length="386" mass="39908">MRRRMREGQLGSAPAIVALAVIWTVFGIMDPDFLSPRNLSNLGIDIVGAGLVAVGVVFVLLLAEIDLSVASVGALSAALFAALNVRHGVPEAAAVLLALAVGAAVGAVHGFFVARVGVPSFVVTLAGLLGWNGLTLYIFAGQGTILLDENGPVVRLTHSYFHDVAVAYALAALGTLAYFLLSYRTARRRRAAGALPVRGLPEIVLRTLGLAAVSFTAGWTLNQFLGLPLALLIFLVFLVCLDVLLRRTPYGRRIVALGGNIEPARRAGIAVTSVRVSVFMISSTMAAIGGLFLASRVSSASATAGSGNLLIEAIAAAVIGGTSLFGGRGRTWSALLGILVIQSVASGMALLGIPGAVQFMIIGVVLLGAVVIDTLARRTQQAHGWA</sequence>
<evidence type="ECO:0000256" key="1">
    <source>
        <dbReference type="ARBA" id="ARBA00004651"/>
    </source>
</evidence>
<keyword evidence="8 11" id="KW-0472">Membrane</keyword>
<evidence type="ECO:0000256" key="7">
    <source>
        <dbReference type="ARBA" id="ARBA00022989"/>
    </source>
</evidence>
<dbReference type="AlphaFoldDB" id="A0A3R7IYZ7"/>
<feature type="transmembrane region" description="Helical" evidence="11">
    <location>
        <begin position="121"/>
        <end position="140"/>
    </location>
</feature>
<dbReference type="PANTHER" id="PTHR32196:SF32">
    <property type="entry name" value="XYLOSE TRANSPORT SYSTEM PERMEASE PROTEIN XYLH"/>
    <property type="match status" value="1"/>
</dbReference>
<dbReference type="Proteomes" id="UP000028058">
    <property type="component" value="Unassembled WGS sequence"/>
</dbReference>
<comment type="subcellular location">
    <subcellularLocation>
        <location evidence="1">Cell membrane</location>
        <topology evidence="1">Multi-pass membrane protein</topology>
    </subcellularLocation>
</comment>
<evidence type="ECO:0000256" key="10">
    <source>
        <dbReference type="ARBA" id="ARBA00035686"/>
    </source>
</evidence>
<evidence type="ECO:0000256" key="4">
    <source>
        <dbReference type="ARBA" id="ARBA00022519"/>
    </source>
</evidence>
<keyword evidence="13" id="KW-1185">Reference proteome</keyword>
<comment type="caution">
    <text evidence="12">The sequence shown here is derived from an EMBL/GenBank/DDBJ whole genome shotgun (WGS) entry which is preliminary data.</text>
</comment>